<proteinExistence type="predicted"/>
<keyword evidence="3" id="KW-1185">Reference proteome</keyword>
<keyword evidence="1" id="KW-0732">Signal</keyword>
<name>A0ABT2UDE8_9BACL</name>
<protein>
    <submittedName>
        <fullName evidence="2">Uncharacterized protein</fullName>
    </submittedName>
</protein>
<evidence type="ECO:0000313" key="2">
    <source>
        <dbReference type="EMBL" id="MCU6792673.1"/>
    </source>
</evidence>
<comment type="caution">
    <text evidence="2">The sequence shown here is derived from an EMBL/GenBank/DDBJ whole genome shotgun (WGS) entry which is preliminary data.</text>
</comment>
<accession>A0ABT2UDE8</accession>
<gene>
    <name evidence="2" type="ORF">OB236_11135</name>
</gene>
<evidence type="ECO:0000313" key="3">
    <source>
        <dbReference type="Proteomes" id="UP001652445"/>
    </source>
</evidence>
<sequence>MRNKKSWMAAILSTALLFGGSFTLTTKAYADDDSEIVTVKPPVNIQHIVSDWRSQLLSKSYAITNTDRDYLEFHDALADGQTLAVASGLSSKEFSNKMTTMAEYTLDQVSQAFTISNEQMNTLRMELYKEIESAATVPGYTGAAGEKSFDFNAVLQQRLEQIKTVALGLSNEEFIDIKNRLDEGQPIAVAARINEADLINSLANPVLQKIEEAVNRKWISSEEGSKLANQAMTTIGSTVKKTDLHQASKFNTARFLKEHLQSVVTAAYLVSSNDDLDFQNMQQAYKAGATLTQLTGLSVGELASRIVKLWEPELAELPENARNDVLQQALNLVTQSVSVSSPLKGQ</sequence>
<feature type="signal peptide" evidence="1">
    <location>
        <begin position="1"/>
        <end position="30"/>
    </location>
</feature>
<dbReference type="EMBL" id="JAOQIO010000033">
    <property type="protein sequence ID" value="MCU6792673.1"/>
    <property type="molecule type" value="Genomic_DNA"/>
</dbReference>
<feature type="chain" id="PRO_5045446686" evidence="1">
    <location>
        <begin position="31"/>
        <end position="346"/>
    </location>
</feature>
<dbReference type="Proteomes" id="UP001652445">
    <property type="component" value="Unassembled WGS sequence"/>
</dbReference>
<dbReference type="RefSeq" id="WP_262684047.1">
    <property type="nucleotide sequence ID" value="NZ_JAOQIO010000033.1"/>
</dbReference>
<reference evidence="2 3" key="1">
    <citation type="submission" date="2022-09" db="EMBL/GenBank/DDBJ databases">
        <authorList>
            <person name="Han X.L."/>
            <person name="Wang Q."/>
            <person name="Lu T."/>
        </authorList>
    </citation>
    <scope>NUCLEOTIDE SEQUENCE [LARGE SCALE GENOMIC DNA]</scope>
    <source>
        <strain evidence="2 3">WQ 127069</strain>
    </source>
</reference>
<organism evidence="2 3">
    <name type="scientific">Paenibacillus baimaensis</name>
    <dbReference type="NCBI Taxonomy" id="2982185"/>
    <lineage>
        <taxon>Bacteria</taxon>
        <taxon>Bacillati</taxon>
        <taxon>Bacillota</taxon>
        <taxon>Bacilli</taxon>
        <taxon>Bacillales</taxon>
        <taxon>Paenibacillaceae</taxon>
        <taxon>Paenibacillus</taxon>
    </lineage>
</organism>
<evidence type="ECO:0000256" key="1">
    <source>
        <dbReference type="SAM" id="SignalP"/>
    </source>
</evidence>